<dbReference type="STRING" id="935700.jaqu_33710"/>
<dbReference type="PATRIC" id="fig|935700.4.peg.3480"/>
<proteinExistence type="predicted"/>
<dbReference type="Proteomes" id="UP000032232">
    <property type="component" value="Unassembled WGS sequence"/>
</dbReference>
<dbReference type="EMBL" id="JYFE01000060">
    <property type="protein sequence ID" value="KIT15045.1"/>
    <property type="molecule type" value="Genomic_DNA"/>
</dbReference>
<evidence type="ECO:0000313" key="2">
    <source>
        <dbReference type="EMBL" id="KIT15045.1"/>
    </source>
</evidence>
<dbReference type="AlphaFoldDB" id="A0A0D1EGR5"/>
<sequence length="70" mass="7344">MCHARMDSVESPSSEAGIEDMSVDTLSTDREVSEDMAQLDRLPVTSATLIVGASVLVGSNGEACCSIRLV</sequence>
<comment type="caution">
    <text evidence="2">The sequence shown here is derived from an EMBL/GenBank/DDBJ whole genome shotgun (WGS) entry which is preliminary data.</text>
</comment>
<reference evidence="2 3" key="1">
    <citation type="submission" date="2015-02" db="EMBL/GenBank/DDBJ databases">
        <title>Genome Sequence of Jannaschia aquimarina DSM28248, a member of the Roseobacter clade.</title>
        <authorList>
            <person name="Voget S."/>
            <person name="Daniel R."/>
        </authorList>
    </citation>
    <scope>NUCLEOTIDE SEQUENCE [LARGE SCALE GENOMIC DNA]</scope>
    <source>
        <strain evidence="2 3">GSW-M26</strain>
    </source>
</reference>
<organism evidence="2 3">
    <name type="scientific">Jannaschia aquimarina</name>
    <dbReference type="NCBI Taxonomy" id="935700"/>
    <lineage>
        <taxon>Bacteria</taxon>
        <taxon>Pseudomonadati</taxon>
        <taxon>Pseudomonadota</taxon>
        <taxon>Alphaproteobacteria</taxon>
        <taxon>Rhodobacterales</taxon>
        <taxon>Roseobacteraceae</taxon>
        <taxon>Jannaschia</taxon>
    </lineage>
</organism>
<feature type="region of interest" description="Disordered" evidence="1">
    <location>
        <begin position="1"/>
        <end position="21"/>
    </location>
</feature>
<keyword evidence="3" id="KW-1185">Reference proteome</keyword>
<accession>A0A0D1EGR5</accession>
<gene>
    <name evidence="2" type="ORF">jaqu_33710</name>
</gene>
<name>A0A0D1EGR5_9RHOB</name>
<evidence type="ECO:0000313" key="3">
    <source>
        <dbReference type="Proteomes" id="UP000032232"/>
    </source>
</evidence>
<evidence type="ECO:0000256" key="1">
    <source>
        <dbReference type="SAM" id="MobiDB-lite"/>
    </source>
</evidence>
<protein>
    <submittedName>
        <fullName evidence="2">Uncharacterized protein</fullName>
    </submittedName>
</protein>